<sequence length="113" mass="12807">MTLLRSFLSVSTLLIYAVSIYVIVTMGINFPAVYFGDLLKLDWRSQFNTDLLIALCLFLIWVIWREGFTAKGFLFGLMFTSLGFMFGCPYLLYATYKAQGDPKALLLGVHADK</sequence>
<evidence type="ECO:0000313" key="2">
    <source>
        <dbReference type="EMBL" id="NMF59184.1"/>
    </source>
</evidence>
<dbReference type="RefSeq" id="WP_169363988.1">
    <property type="nucleotide sequence ID" value="NZ_JAAVJL010000001.1"/>
</dbReference>
<feature type="transmembrane region" description="Helical" evidence="1">
    <location>
        <begin position="47"/>
        <end position="64"/>
    </location>
</feature>
<keyword evidence="1" id="KW-0812">Transmembrane</keyword>
<proteinExistence type="predicted"/>
<reference evidence="2 3" key="1">
    <citation type="submission" date="2020-03" db="EMBL/GenBank/DDBJ databases">
        <title>Draft Genome Sequence of 2-Methylisoborneol Producing Pseudanabaena yagii Strain GIHE-NHR1 Isolated from North Han River in South Korea.</title>
        <authorList>
            <person name="Jeong J."/>
        </authorList>
    </citation>
    <scope>NUCLEOTIDE SEQUENCE [LARGE SCALE GENOMIC DNA]</scope>
    <source>
        <strain evidence="2 3">GIHE-NHR1</strain>
    </source>
</reference>
<keyword evidence="1" id="KW-1133">Transmembrane helix</keyword>
<comment type="caution">
    <text evidence="2">The sequence shown here is derived from an EMBL/GenBank/DDBJ whole genome shotgun (WGS) entry which is preliminary data.</text>
</comment>
<keyword evidence="1" id="KW-0472">Membrane</keyword>
<evidence type="ECO:0000256" key="1">
    <source>
        <dbReference type="SAM" id="Phobius"/>
    </source>
</evidence>
<name>A0ABX1LWN0_9CYAN</name>
<protein>
    <recommendedName>
        <fullName evidence="4">DUF2834 domain-containing protein</fullName>
    </recommendedName>
</protein>
<gene>
    <name evidence="2" type="ORF">HC246_14460</name>
</gene>
<organism evidence="2 3">
    <name type="scientific">Pseudanabaena yagii GIHE-NHR1</name>
    <dbReference type="NCBI Taxonomy" id="2722753"/>
    <lineage>
        <taxon>Bacteria</taxon>
        <taxon>Bacillati</taxon>
        <taxon>Cyanobacteriota</taxon>
        <taxon>Cyanophyceae</taxon>
        <taxon>Pseudanabaenales</taxon>
        <taxon>Pseudanabaenaceae</taxon>
        <taxon>Pseudanabaena</taxon>
        <taxon>Pseudanabaena yagii</taxon>
    </lineage>
</organism>
<dbReference type="EMBL" id="JAAVJL010000001">
    <property type="protein sequence ID" value="NMF59184.1"/>
    <property type="molecule type" value="Genomic_DNA"/>
</dbReference>
<evidence type="ECO:0000313" key="3">
    <source>
        <dbReference type="Proteomes" id="UP000738376"/>
    </source>
</evidence>
<accession>A0ABX1LWN0</accession>
<dbReference type="Proteomes" id="UP000738376">
    <property type="component" value="Unassembled WGS sequence"/>
</dbReference>
<evidence type="ECO:0008006" key="4">
    <source>
        <dbReference type="Google" id="ProtNLM"/>
    </source>
</evidence>
<feature type="transmembrane region" description="Helical" evidence="1">
    <location>
        <begin position="70"/>
        <end position="93"/>
    </location>
</feature>
<feature type="transmembrane region" description="Helical" evidence="1">
    <location>
        <begin position="13"/>
        <end position="35"/>
    </location>
</feature>
<keyword evidence="3" id="KW-1185">Reference proteome</keyword>